<dbReference type="GO" id="GO:0051707">
    <property type="term" value="P:response to other organism"/>
    <property type="evidence" value="ECO:0007669"/>
    <property type="project" value="UniProtKB-ARBA"/>
</dbReference>
<evidence type="ECO:0000259" key="10">
    <source>
        <dbReference type="Pfam" id="PF25019"/>
    </source>
</evidence>
<evidence type="ECO:0000256" key="3">
    <source>
        <dbReference type="ARBA" id="ARBA00022741"/>
    </source>
</evidence>
<keyword evidence="12" id="KW-1185">Reference proteome</keyword>
<dbReference type="GO" id="GO:0043531">
    <property type="term" value="F:ADP binding"/>
    <property type="evidence" value="ECO:0007669"/>
    <property type="project" value="InterPro"/>
</dbReference>
<dbReference type="InterPro" id="IPR032675">
    <property type="entry name" value="LRR_dom_sf"/>
</dbReference>
<dbReference type="PRINTS" id="PR00364">
    <property type="entry name" value="DISEASERSIST"/>
</dbReference>
<evidence type="ECO:0000256" key="4">
    <source>
        <dbReference type="ARBA" id="ARBA00022821"/>
    </source>
</evidence>
<dbReference type="AlphaFoldDB" id="A0AAQ3NUE6"/>
<dbReference type="Pfam" id="PF23559">
    <property type="entry name" value="WHD_DRP"/>
    <property type="match status" value="1"/>
</dbReference>
<name>A0AAQ3NUE6_VIGMU</name>
<dbReference type="Gene3D" id="1.20.5.4130">
    <property type="match status" value="1"/>
</dbReference>
<dbReference type="InterPro" id="IPR041118">
    <property type="entry name" value="Rx_N"/>
</dbReference>
<keyword evidence="5" id="KW-0067">ATP-binding</keyword>
<dbReference type="SUPFAM" id="SSF52540">
    <property type="entry name" value="P-loop containing nucleoside triphosphate hydrolases"/>
    <property type="match status" value="1"/>
</dbReference>
<dbReference type="Pfam" id="PF00931">
    <property type="entry name" value="NB-ARC"/>
    <property type="match status" value="1"/>
</dbReference>
<evidence type="ECO:0000259" key="9">
    <source>
        <dbReference type="Pfam" id="PF23559"/>
    </source>
</evidence>
<evidence type="ECO:0000256" key="2">
    <source>
        <dbReference type="ARBA" id="ARBA00022737"/>
    </source>
</evidence>
<dbReference type="InterPro" id="IPR027417">
    <property type="entry name" value="P-loop_NTPase"/>
</dbReference>
<evidence type="ECO:0000313" key="12">
    <source>
        <dbReference type="Proteomes" id="UP001374535"/>
    </source>
</evidence>
<evidence type="ECO:0000256" key="5">
    <source>
        <dbReference type="ARBA" id="ARBA00022840"/>
    </source>
</evidence>
<dbReference type="InterPro" id="IPR036388">
    <property type="entry name" value="WH-like_DNA-bd_sf"/>
</dbReference>
<sequence>MTYIGEWLPRIENALKRREDDAEEKRRWLRTNSVSMKNLSFLVTNHSFELFKLLPQNDKKVVSDTEAEYEEKKVRHCLQLQIKLEVNVSFTPVSTLSRTNPTFAPRSFPLRFYSDHQLFVPEIMSLAVVGGALLSAFLDPDKLLQKVENQLIVLRVVLADAENRQITDSNVKKWLDVLRDIVYEVDDLLDEVSTKAACRKEVSNSFSHIFNRKRIVSINKLEDITERLDDILKQKDSLNLKEIPVESNQPRKDQPTSLEDRYGMYGRDKDKETIMKLVSEDNTVGQEVHGWGWKTTLARSVYNDGKLKQIFDLMTWVCVSDIFDTVKVTKTMIEEITKMPCNLNDLNFIQLELMDKLKGKRFLIVLDDVWIEDCDTAVIPFDVVKVYHLNQLSNEDCWLVFANHAFPLSENSENRGTLEKIGKEISLGGMLRRKQAIRDWNNVLESDIWELPESQCKIIPALRISYNHLPSHLKRCFVYCSLYPKDYEFEKDELILLWMAEDLLKTSRKEKSLEEVGEEYFDDLVSRSFFQYSTSGTRGIGFVMHDLATFLGGEFYFRVDELGKETKIDRKTRHLSFARFSDLVSDIDVFETAKFPRTFLQIKYEKSPFNNEKAPLIIVSMLKYLRVLKFSDYQSELVLPDSIGELIHLRYLNLSHTSIAILPESFCNLYNLQTLRLLPKDIQNLVNLRHLEIINTLIKEMPIRMGKLNQLHNLDYYAVGKHKENSIKEVGGLHNLHDWFYIKNLENVTKGEEALEARIMDKKHITHLFLEWSLYNNDIIDFQIELDVLDKLQPHQDLKSLKISGYRGTRFPEWVGSFSYQNITNMHLRNCNNCCMLPSLGQLPSLSNLIISNMNSVKTIDADFYKKDDCSSVTPFPSLEYLSIHNMPCWEVWNAFDSEAFPVLKHLCIEQCPKLMGDLPNHLPALQKLNIINCELLVSSIHGPLTLRTLEIGNSNKIAFHEFPLLVESIDVEGGPMVESMMEAISNIQPTCLQSLRLQNCSSAISFRGGRLPLSLKTLAITGINKLKFPLQHKYELLESLSIYNSCDSLTSLPLAIFPNLTWLCITNCENMESLLVSGSELSKRMHSFTIAHCPNFVSFPGEELCMPNLTSFSVYNCNKLKSLPDQMEYLGISNCQQIESFPEGGMPPNLRTVEIKNCEKLLRGLGWKSMDMVTSLSVCGPCDGIKSFPKESLLPPSLLYLDLRDLSSLETLDCKGLLHLTSLQQLKIARCQKLENIAGEKLPLSLIKLTIYGCPLLEQR</sequence>
<dbReference type="PANTHER" id="PTHR36766:SF51">
    <property type="entry name" value="DISEASE RESISTANCE RPP13-LIKE PROTEIN 1"/>
    <property type="match status" value="1"/>
</dbReference>
<reference evidence="11 12" key="1">
    <citation type="journal article" date="2023" name="Life. Sci Alliance">
        <title>Evolutionary insights into 3D genome organization and epigenetic landscape of Vigna mungo.</title>
        <authorList>
            <person name="Junaid A."/>
            <person name="Singh B."/>
            <person name="Bhatia S."/>
        </authorList>
    </citation>
    <scope>NUCLEOTIDE SEQUENCE [LARGE SCALE GENOMIC DNA]</scope>
    <source>
        <strain evidence="11">Urdbean</strain>
    </source>
</reference>
<feature type="domain" description="Disease resistance N-terminal" evidence="8">
    <location>
        <begin position="141"/>
        <end position="205"/>
    </location>
</feature>
<keyword evidence="1" id="KW-0433">Leucine-rich repeat</keyword>
<dbReference type="Gene3D" id="3.40.50.300">
    <property type="entry name" value="P-loop containing nucleotide triphosphate hydrolases"/>
    <property type="match status" value="1"/>
</dbReference>
<feature type="region of interest" description="Disordered" evidence="6">
    <location>
        <begin position="244"/>
        <end position="263"/>
    </location>
</feature>
<dbReference type="Gene3D" id="3.80.10.10">
    <property type="entry name" value="Ribonuclease Inhibitor"/>
    <property type="match status" value="2"/>
</dbReference>
<feature type="compositionally biased region" description="Basic and acidic residues" evidence="6">
    <location>
        <begin position="249"/>
        <end position="263"/>
    </location>
</feature>
<dbReference type="InterPro" id="IPR058922">
    <property type="entry name" value="WHD_DRP"/>
</dbReference>
<dbReference type="GO" id="GO:0005524">
    <property type="term" value="F:ATP binding"/>
    <property type="evidence" value="ECO:0007669"/>
    <property type="project" value="UniProtKB-KW"/>
</dbReference>
<evidence type="ECO:0000256" key="1">
    <source>
        <dbReference type="ARBA" id="ARBA00022614"/>
    </source>
</evidence>
<proteinExistence type="predicted"/>
<dbReference type="Pfam" id="PF25019">
    <property type="entry name" value="LRR_R13L1-DRL21"/>
    <property type="match status" value="1"/>
</dbReference>
<dbReference type="GO" id="GO:0006952">
    <property type="term" value="P:defense response"/>
    <property type="evidence" value="ECO:0007669"/>
    <property type="project" value="UniProtKB-KW"/>
</dbReference>
<organism evidence="11 12">
    <name type="scientific">Vigna mungo</name>
    <name type="common">Black gram</name>
    <name type="synonym">Phaseolus mungo</name>
    <dbReference type="NCBI Taxonomy" id="3915"/>
    <lineage>
        <taxon>Eukaryota</taxon>
        <taxon>Viridiplantae</taxon>
        <taxon>Streptophyta</taxon>
        <taxon>Embryophyta</taxon>
        <taxon>Tracheophyta</taxon>
        <taxon>Spermatophyta</taxon>
        <taxon>Magnoliopsida</taxon>
        <taxon>eudicotyledons</taxon>
        <taxon>Gunneridae</taxon>
        <taxon>Pentapetalae</taxon>
        <taxon>rosids</taxon>
        <taxon>fabids</taxon>
        <taxon>Fabales</taxon>
        <taxon>Fabaceae</taxon>
        <taxon>Papilionoideae</taxon>
        <taxon>50 kb inversion clade</taxon>
        <taxon>NPAAA clade</taxon>
        <taxon>indigoferoid/millettioid clade</taxon>
        <taxon>Phaseoleae</taxon>
        <taxon>Vigna</taxon>
    </lineage>
</organism>
<evidence type="ECO:0000259" key="7">
    <source>
        <dbReference type="Pfam" id="PF00931"/>
    </source>
</evidence>
<dbReference type="InterPro" id="IPR056789">
    <property type="entry name" value="LRR_R13L1-DRL21"/>
</dbReference>
<dbReference type="PANTHER" id="PTHR36766">
    <property type="entry name" value="PLANT BROAD-SPECTRUM MILDEW RESISTANCE PROTEIN RPW8"/>
    <property type="match status" value="1"/>
</dbReference>
<dbReference type="Pfam" id="PF18052">
    <property type="entry name" value="Rx_N"/>
    <property type="match status" value="1"/>
</dbReference>
<evidence type="ECO:0000313" key="11">
    <source>
        <dbReference type="EMBL" id="WVZ16244.1"/>
    </source>
</evidence>
<keyword evidence="2" id="KW-0677">Repeat</keyword>
<dbReference type="Gene3D" id="1.10.10.10">
    <property type="entry name" value="Winged helix-like DNA-binding domain superfamily/Winged helix DNA-binding domain"/>
    <property type="match status" value="1"/>
</dbReference>
<feature type="domain" description="NB-ARC" evidence="7">
    <location>
        <begin position="285"/>
        <end position="378"/>
    </location>
</feature>
<feature type="domain" description="R13L1/DRL21-like LRR repeat region" evidence="10">
    <location>
        <begin position="727"/>
        <end position="854"/>
    </location>
</feature>
<gene>
    <name evidence="11" type="ORF">V8G54_009226</name>
</gene>
<dbReference type="InterPro" id="IPR002182">
    <property type="entry name" value="NB-ARC"/>
</dbReference>
<evidence type="ECO:0000256" key="6">
    <source>
        <dbReference type="SAM" id="MobiDB-lite"/>
    </source>
</evidence>
<dbReference type="Proteomes" id="UP001374535">
    <property type="component" value="Chromosome 3"/>
</dbReference>
<dbReference type="SUPFAM" id="SSF52058">
    <property type="entry name" value="L domain-like"/>
    <property type="match status" value="2"/>
</dbReference>
<evidence type="ECO:0000259" key="8">
    <source>
        <dbReference type="Pfam" id="PF18052"/>
    </source>
</evidence>
<keyword evidence="4" id="KW-0611">Plant defense</keyword>
<dbReference type="EMBL" id="CP144698">
    <property type="protein sequence ID" value="WVZ16244.1"/>
    <property type="molecule type" value="Genomic_DNA"/>
</dbReference>
<feature type="domain" description="Disease resistance protein winged helix" evidence="9">
    <location>
        <begin position="482"/>
        <end position="547"/>
    </location>
</feature>
<protein>
    <submittedName>
        <fullName evidence="11">Uncharacterized protein</fullName>
    </submittedName>
</protein>
<dbReference type="FunFam" id="1.10.10.10:FF:000322">
    <property type="entry name" value="Probable disease resistance protein At1g63360"/>
    <property type="match status" value="1"/>
</dbReference>
<accession>A0AAQ3NUE6</accession>
<keyword evidence="3" id="KW-0547">Nucleotide-binding</keyword>